<accession>A0A9D9IS82</accession>
<evidence type="ECO:0000313" key="3">
    <source>
        <dbReference type="EMBL" id="MBO8477129.1"/>
    </source>
</evidence>
<dbReference type="InterPro" id="IPR011249">
    <property type="entry name" value="Metalloenz_LuxS/M16"/>
</dbReference>
<dbReference type="Proteomes" id="UP000823598">
    <property type="component" value="Unassembled WGS sequence"/>
</dbReference>
<dbReference type="Pfam" id="PF05193">
    <property type="entry name" value="Peptidase_M16_C"/>
    <property type="match status" value="1"/>
</dbReference>
<dbReference type="EMBL" id="JADIMC010000106">
    <property type="protein sequence ID" value="MBO8477129.1"/>
    <property type="molecule type" value="Genomic_DNA"/>
</dbReference>
<dbReference type="InterPro" id="IPR011765">
    <property type="entry name" value="Pept_M16_N"/>
</dbReference>
<organism evidence="3 4">
    <name type="scientific">Candidatus Limisoma faecipullorum</name>
    <dbReference type="NCBI Taxonomy" id="2840854"/>
    <lineage>
        <taxon>Bacteria</taxon>
        <taxon>Pseudomonadati</taxon>
        <taxon>Bacteroidota</taxon>
        <taxon>Bacteroidia</taxon>
        <taxon>Bacteroidales</taxon>
        <taxon>Candidatus Limisoma</taxon>
    </lineage>
</organism>
<feature type="domain" description="Peptidase M16 N-terminal" evidence="1">
    <location>
        <begin position="62"/>
        <end position="152"/>
    </location>
</feature>
<dbReference type="Gene3D" id="3.30.830.10">
    <property type="entry name" value="Metalloenzyme, LuxS/M16 peptidase-like"/>
    <property type="match status" value="2"/>
</dbReference>
<dbReference type="InterPro" id="IPR007863">
    <property type="entry name" value="Peptidase_M16_C"/>
</dbReference>
<protein>
    <submittedName>
        <fullName evidence="3">Insulinase family protein</fullName>
    </submittedName>
</protein>
<dbReference type="AlphaFoldDB" id="A0A9D9IS82"/>
<evidence type="ECO:0000313" key="4">
    <source>
        <dbReference type="Proteomes" id="UP000823598"/>
    </source>
</evidence>
<dbReference type="PANTHER" id="PTHR11851">
    <property type="entry name" value="METALLOPROTEASE"/>
    <property type="match status" value="1"/>
</dbReference>
<name>A0A9D9IS82_9BACT</name>
<dbReference type="Pfam" id="PF00675">
    <property type="entry name" value="Peptidase_M16"/>
    <property type="match status" value="1"/>
</dbReference>
<dbReference type="PANTHER" id="PTHR11851:SF224">
    <property type="entry name" value="PROCESSING PROTEASE"/>
    <property type="match status" value="1"/>
</dbReference>
<gene>
    <name evidence="3" type="ORF">IAB88_09075</name>
</gene>
<feature type="domain" description="Peptidase M16 C-terminal" evidence="2">
    <location>
        <begin position="182"/>
        <end position="358"/>
    </location>
</feature>
<comment type="caution">
    <text evidence="3">The sequence shown here is derived from an EMBL/GenBank/DDBJ whole genome shotgun (WGS) entry which is preliminary data.</text>
</comment>
<proteinExistence type="predicted"/>
<evidence type="ECO:0000259" key="2">
    <source>
        <dbReference type="Pfam" id="PF05193"/>
    </source>
</evidence>
<dbReference type="SUPFAM" id="SSF63411">
    <property type="entry name" value="LuxS/MPP-like metallohydrolase"/>
    <property type="match status" value="2"/>
</dbReference>
<dbReference type="GO" id="GO:0046872">
    <property type="term" value="F:metal ion binding"/>
    <property type="evidence" value="ECO:0007669"/>
    <property type="project" value="InterPro"/>
</dbReference>
<dbReference type="InterPro" id="IPR050361">
    <property type="entry name" value="MPP/UQCRC_Complex"/>
</dbReference>
<reference evidence="3" key="2">
    <citation type="journal article" date="2021" name="PeerJ">
        <title>Extensive microbial diversity within the chicken gut microbiome revealed by metagenomics and culture.</title>
        <authorList>
            <person name="Gilroy R."/>
            <person name="Ravi A."/>
            <person name="Getino M."/>
            <person name="Pursley I."/>
            <person name="Horton D.L."/>
            <person name="Alikhan N.F."/>
            <person name="Baker D."/>
            <person name="Gharbi K."/>
            <person name="Hall N."/>
            <person name="Watson M."/>
            <person name="Adriaenssens E.M."/>
            <person name="Foster-Nyarko E."/>
            <person name="Jarju S."/>
            <person name="Secka A."/>
            <person name="Antonio M."/>
            <person name="Oren A."/>
            <person name="Chaudhuri R.R."/>
            <person name="La Ragione R."/>
            <person name="Hildebrand F."/>
            <person name="Pallen M.J."/>
        </authorList>
    </citation>
    <scope>NUCLEOTIDE SEQUENCE</scope>
    <source>
        <strain evidence="3">6919</strain>
    </source>
</reference>
<reference evidence="3" key="1">
    <citation type="submission" date="2020-10" db="EMBL/GenBank/DDBJ databases">
        <authorList>
            <person name="Gilroy R."/>
        </authorList>
    </citation>
    <scope>NUCLEOTIDE SEQUENCE</scope>
    <source>
        <strain evidence="3">6919</strain>
    </source>
</reference>
<evidence type="ECO:0000259" key="1">
    <source>
        <dbReference type="Pfam" id="PF00675"/>
    </source>
</evidence>
<sequence length="428" mass="48164">MSIDNKKQPTIQKITGIDILKPEQIFLDNGIPVNVIRMGDTAVTRLDLIFEGGRCDEPRPMISDFVSALMREGTFSKSAEEIADSLDYYGSWMGSETSSHNTTLSVYSLNKHFNKIIPVFTDIATAPAFPENKLENLKDVAITRLNNNRQKVTYLASSEFQKRYYGENHNLGKHPEETTIRNINRNDLLNFHKKRIHPANAKIVISGMVDKDILNVINHNLGQIPSTTRHSQSASDKPAIEFHPDKIFVEKKDAVQSAIKIGIPTILRTHPDYIPLRILITALGGYFGSRLMQNIREDKGYTYSISALLIGMRNNSCITISSQCATAYTQKVIEEIIKEIHKLQTEPISTDELERVKAYMRGDLAKTTDTPFTLSDYYCAAITNNIPEDYFIKQSMAIDNITPATLQDMAIKYLATNQMLTIVAGLLK</sequence>